<dbReference type="Proteomes" id="UP000178743">
    <property type="component" value="Unassembled WGS sequence"/>
</dbReference>
<dbReference type="EMBL" id="MFHP01000019">
    <property type="protein sequence ID" value="OGF72587.1"/>
    <property type="molecule type" value="Genomic_DNA"/>
</dbReference>
<organism evidence="1 2">
    <name type="scientific">Candidatus Giovannonibacteria bacterium RIFCSPHIGHO2_02_FULL_45_40</name>
    <dbReference type="NCBI Taxonomy" id="1798337"/>
    <lineage>
        <taxon>Bacteria</taxon>
        <taxon>Candidatus Giovannoniibacteriota</taxon>
    </lineage>
</organism>
<gene>
    <name evidence="1" type="ORF">A3C05_03405</name>
</gene>
<reference evidence="1 2" key="1">
    <citation type="journal article" date="2016" name="Nat. Commun.">
        <title>Thousands of microbial genomes shed light on interconnected biogeochemical processes in an aquifer system.</title>
        <authorList>
            <person name="Anantharaman K."/>
            <person name="Brown C.T."/>
            <person name="Hug L.A."/>
            <person name="Sharon I."/>
            <person name="Castelle C.J."/>
            <person name="Probst A.J."/>
            <person name="Thomas B.C."/>
            <person name="Singh A."/>
            <person name="Wilkins M.J."/>
            <person name="Karaoz U."/>
            <person name="Brodie E.L."/>
            <person name="Williams K.H."/>
            <person name="Hubbard S.S."/>
            <person name="Banfield J.F."/>
        </authorList>
    </citation>
    <scope>NUCLEOTIDE SEQUENCE [LARGE SCALE GENOMIC DNA]</scope>
</reference>
<proteinExistence type="predicted"/>
<accession>A0A1F5WAB4</accession>
<dbReference type="AlphaFoldDB" id="A0A1F5WAB4"/>
<protein>
    <submittedName>
        <fullName evidence="1">Uncharacterized protein</fullName>
    </submittedName>
</protein>
<sequence length="240" mass="27490">MTEEIREVITMGAQIAPHFCWIETILETTAENKVLGRILREIKTASPEEIHMFLAEILKISKHWGNPFYGDVGLVSDDLAIPDGTTDIRDEDHDKDEIYHFINGGLHCFIVEVLCCATKTPPLSESIPLLKNYFDYFFNKHRCCTSCAKRVLALIPQDTQIIFLTDRIRKRKTAYLSAVGHSITCMEMSLWLATIAPITEQERSEIMKIIAAYSRNAAEYLRTYSHQRSVRNFLGKPFSE</sequence>
<evidence type="ECO:0000313" key="2">
    <source>
        <dbReference type="Proteomes" id="UP000178743"/>
    </source>
</evidence>
<name>A0A1F5WAB4_9BACT</name>
<evidence type="ECO:0000313" key="1">
    <source>
        <dbReference type="EMBL" id="OGF72587.1"/>
    </source>
</evidence>
<comment type="caution">
    <text evidence="1">The sequence shown here is derived from an EMBL/GenBank/DDBJ whole genome shotgun (WGS) entry which is preliminary data.</text>
</comment>